<sequence>MWPFARSEEDREKDRLAQEASCRIFTYCCVCDIPFKVDDLIIKLYQGEKHAKGVIVRNSSWTVAFAHIRCEMPTLNELRIGPMMHRAIEREHKRRIVEDTSSDTVLLPPRLSPKSVKNIQDYFDSL</sequence>
<name>A0A0F8WG69_9ZZZZ</name>
<accession>A0A0F8WG69</accession>
<protein>
    <submittedName>
        <fullName evidence="1">Uncharacterized protein</fullName>
    </submittedName>
</protein>
<dbReference type="AlphaFoldDB" id="A0A0F8WG69"/>
<gene>
    <name evidence="1" type="ORF">LCGC14_3073080</name>
</gene>
<proteinExistence type="predicted"/>
<evidence type="ECO:0000313" key="1">
    <source>
        <dbReference type="EMBL" id="KKK55583.1"/>
    </source>
</evidence>
<comment type="caution">
    <text evidence="1">The sequence shown here is derived from an EMBL/GenBank/DDBJ whole genome shotgun (WGS) entry which is preliminary data.</text>
</comment>
<reference evidence="1" key="1">
    <citation type="journal article" date="2015" name="Nature">
        <title>Complex archaea that bridge the gap between prokaryotes and eukaryotes.</title>
        <authorList>
            <person name="Spang A."/>
            <person name="Saw J.H."/>
            <person name="Jorgensen S.L."/>
            <person name="Zaremba-Niedzwiedzka K."/>
            <person name="Martijn J."/>
            <person name="Lind A.E."/>
            <person name="van Eijk R."/>
            <person name="Schleper C."/>
            <person name="Guy L."/>
            <person name="Ettema T.J."/>
        </authorList>
    </citation>
    <scope>NUCLEOTIDE SEQUENCE</scope>
</reference>
<organism evidence="1">
    <name type="scientific">marine sediment metagenome</name>
    <dbReference type="NCBI Taxonomy" id="412755"/>
    <lineage>
        <taxon>unclassified sequences</taxon>
        <taxon>metagenomes</taxon>
        <taxon>ecological metagenomes</taxon>
    </lineage>
</organism>
<dbReference type="EMBL" id="LAZR01065418">
    <property type="protein sequence ID" value="KKK55583.1"/>
    <property type="molecule type" value="Genomic_DNA"/>
</dbReference>